<name>A0A0M6WWN6_9FIRM</name>
<feature type="compositionally biased region" description="Polar residues" evidence="1">
    <location>
        <begin position="237"/>
        <end position="252"/>
    </location>
</feature>
<evidence type="ECO:0000313" key="2">
    <source>
        <dbReference type="EMBL" id="CRL41223.1"/>
    </source>
</evidence>
<protein>
    <recommendedName>
        <fullName evidence="4">Lipoprotein</fullName>
    </recommendedName>
</protein>
<dbReference type="RefSeq" id="WP_021922856.1">
    <property type="nucleotide sequence ID" value="NZ_CVRS01000090.1"/>
</dbReference>
<keyword evidence="3" id="KW-1185">Reference proteome</keyword>
<gene>
    <name evidence="2" type="ORF">RIL183_28771</name>
</gene>
<dbReference type="EMBL" id="CVRS01000090">
    <property type="protein sequence ID" value="CRL41223.1"/>
    <property type="molecule type" value="Genomic_DNA"/>
</dbReference>
<accession>A0A0M6WWN6</accession>
<evidence type="ECO:0000256" key="1">
    <source>
        <dbReference type="SAM" id="MobiDB-lite"/>
    </source>
</evidence>
<evidence type="ECO:0000313" key="3">
    <source>
        <dbReference type="Proteomes" id="UP000049828"/>
    </source>
</evidence>
<dbReference type="AlphaFoldDB" id="A0A0M6WWN6"/>
<feature type="compositionally biased region" description="Low complexity" evidence="1">
    <location>
        <begin position="154"/>
        <end position="210"/>
    </location>
</feature>
<dbReference type="PROSITE" id="PS51257">
    <property type="entry name" value="PROKAR_LIPOPROTEIN"/>
    <property type="match status" value="1"/>
</dbReference>
<evidence type="ECO:0008006" key="4">
    <source>
        <dbReference type="Google" id="ProtNLM"/>
    </source>
</evidence>
<organism evidence="2 3">
    <name type="scientific">Roseburia inulinivorans</name>
    <dbReference type="NCBI Taxonomy" id="360807"/>
    <lineage>
        <taxon>Bacteria</taxon>
        <taxon>Bacillati</taxon>
        <taxon>Bacillota</taxon>
        <taxon>Clostridia</taxon>
        <taxon>Lachnospirales</taxon>
        <taxon>Lachnospiraceae</taxon>
        <taxon>Roseburia</taxon>
    </lineage>
</organism>
<reference evidence="3" key="1">
    <citation type="submission" date="2015-05" db="EMBL/GenBank/DDBJ databases">
        <authorList>
            <consortium name="Pathogen Informatics"/>
        </authorList>
    </citation>
    <scope>NUCLEOTIDE SEQUENCE [LARGE SCALE GENOMIC DNA]</scope>
    <source>
        <strain evidence="3">L1-83</strain>
    </source>
</reference>
<feature type="region of interest" description="Disordered" evidence="1">
    <location>
        <begin position="154"/>
        <end position="272"/>
    </location>
</feature>
<sequence length="272" mass="29124">MKNKTIAILLLATTISISGCGGCSKNEASTEPTEVVMETESIIETEEPTETEEIAVETETPPTDYNALYPGFSSENITFNAGGVVIDYNEKFIAECKKYDTFRECSDDEIKEILKTVIESSMGKIERTPEEYHKTLSELDKNGVNAKDLLQLNEEASSSSSSQTSKPSGSNSNSNNNTNSNKGNSSSTSNNSSNQTGSTSNTTNETANTNEDNWTPPAKSSNNAEDGFAGVIDNGDGTITSSDGTFTMSDGSNFGGDVSDPNNYTHYGNELH</sequence>
<dbReference type="Proteomes" id="UP000049828">
    <property type="component" value="Unassembled WGS sequence"/>
</dbReference>
<proteinExistence type="predicted"/>